<evidence type="ECO:0000256" key="9">
    <source>
        <dbReference type="ARBA" id="ARBA00023136"/>
    </source>
</evidence>
<feature type="transmembrane region" description="Helical" evidence="10">
    <location>
        <begin position="160"/>
        <end position="180"/>
    </location>
</feature>
<dbReference type="EMBL" id="NCKW01000830">
    <property type="protein sequence ID" value="POM79968.1"/>
    <property type="molecule type" value="Genomic_DNA"/>
</dbReference>
<dbReference type="PANTHER" id="PTHR10791:SF30">
    <property type="entry name" value="SUGAR TRANSPORTER SWEET1"/>
    <property type="match status" value="1"/>
</dbReference>
<keyword evidence="5" id="KW-0762">Sugar transport</keyword>
<feature type="non-terminal residue" evidence="11">
    <location>
        <position position="196"/>
    </location>
</feature>
<dbReference type="Gene3D" id="1.20.1280.290">
    <property type="match status" value="2"/>
</dbReference>
<evidence type="ECO:0000256" key="4">
    <source>
        <dbReference type="ARBA" id="ARBA00022475"/>
    </source>
</evidence>
<sequence>MSVELTIIQVLASICSVAMILSSVPVMYRIHKRQDTGEVALFPLVGLWINCHVLMLYGWATARCLERKSRPTDTGSVDQHSTAEWIQWTKQRAYALKAIGASLLPKLTETLDMDLNQDVELTRVGHLLSEVTGYMMAVGSVLLYISPFETIKTVLKTRSGASIPFGMCLAGATSNVLWMINGSFTNDFFILLLATF</sequence>
<feature type="transmembrane region" description="Helical" evidence="10">
    <location>
        <begin position="40"/>
        <end position="60"/>
    </location>
</feature>
<evidence type="ECO:0000256" key="10">
    <source>
        <dbReference type="SAM" id="Phobius"/>
    </source>
</evidence>
<accession>A0A2P4YQ95</accession>
<proteinExistence type="inferred from homology"/>
<keyword evidence="4" id="KW-1003">Cell membrane</keyword>
<protein>
    <recommendedName>
        <fullName evidence="13">MtN3-like protein</fullName>
    </recommendedName>
</protein>
<dbReference type="GO" id="GO:0005886">
    <property type="term" value="C:plasma membrane"/>
    <property type="evidence" value="ECO:0007669"/>
    <property type="project" value="UniProtKB-SubCell"/>
</dbReference>
<organism evidence="11 12">
    <name type="scientific">Phytophthora palmivora</name>
    <dbReference type="NCBI Taxonomy" id="4796"/>
    <lineage>
        <taxon>Eukaryota</taxon>
        <taxon>Sar</taxon>
        <taxon>Stramenopiles</taxon>
        <taxon>Oomycota</taxon>
        <taxon>Peronosporomycetes</taxon>
        <taxon>Peronosporales</taxon>
        <taxon>Peronosporaceae</taxon>
        <taxon>Phytophthora</taxon>
    </lineage>
</organism>
<dbReference type="AlphaFoldDB" id="A0A2P4YQ95"/>
<keyword evidence="12" id="KW-1185">Reference proteome</keyword>
<evidence type="ECO:0000313" key="11">
    <source>
        <dbReference type="EMBL" id="POM79968.1"/>
    </source>
</evidence>
<dbReference type="InterPro" id="IPR047664">
    <property type="entry name" value="SWEET"/>
</dbReference>
<feature type="transmembrane region" description="Helical" evidence="10">
    <location>
        <begin position="6"/>
        <end position="28"/>
    </location>
</feature>
<evidence type="ECO:0000256" key="6">
    <source>
        <dbReference type="ARBA" id="ARBA00022692"/>
    </source>
</evidence>
<feature type="transmembrane region" description="Helical" evidence="10">
    <location>
        <begin position="131"/>
        <end position="148"/>
    </location>
</feature>
<evidence type="ECO:0000256" key="5">
    <source>
        <dbReference type="ARBA" id="ARBA00022597"/>
    </source>
</evidence>
<dbReference type="Pfam" id="PF03083">
    <property type="entry name" value="MtN3_slv"/>
    <property type="match status" value="2"/>
</dbReference>
<keyword evidence="7" id="KW-0677">Repeat</keyword>
<comment type="similarity">
    <text evidence="2">Belongs to the SWEET sugar transporter family.</text>
</comment>
<keyword evidence="6 10" id="KW-0812">Transmembrane</keyword>
<evidence type="ECO:0000256" key="3">
    <source>
        <dbReference type="ARBA" id="ARBA00022448"/>
    </source>
</evidence>
<evidence type="ECO:0000256" key="1">
    <source>
        <dbReference type="ARBA" id="ARBA00004651"/>
    </source>
</evidence>
<evidence type="ECO:0000256" key="8">
    <source>
        <dbReference type="ARBA" id="ARBA00022989"/>
    </source>
</evidence>
<dbReference type="PANTHER" id="PTHR10791">
    <property type="entry name" value="RAG1-ACTIVATING PROTEIN 1"/>
    <property type="match status" value="1"/>
</dbReference>
<evidence type="ECO:0000313" key="12">
    <source>
        <dbReference type="Proteomes" id="UP000237271"/>
    </source>
</evidence>
<evidence type="ECO:0000256" key="7">
    <source>
        <dbReference type="ARBA" id="ARBA00022737"/>
    </source>
</evidence>
<gene>
    <name evidence="11" type="ORF">PHPALM_2251</name>
</gene>
<keyword evidence="3" id="KW-0813">Transport</keyword>
<dbReference type="OrthoDB" id="409725at2759"/>
<evidence type="ECO:0000256" key="2">
    <source>
        <dbReference type="ARBA" id="ARBA00007809"/>
    </source>
</evidence>
<comment type="subcellular location">
    <subcellularLocation>
        <location evidence="1">Cell membrane</location>
        <topology evidence="1">Multi-pass membrane protein</topology>
    </subcellularLocation>
</comment>
<keyword evidence="9 10" id="KW-0472">Membrane</keyword>
<dbReference type="InterPro" id="IPR004316">
    <property type="entry name" value="SWEET_rpt"/>
</dbReference>
<name>A0A2P4YQ95_9STRA</name>
<dbReference type="FunFam" id="1.20.1280.290:FF:000007">
    <property type="entry name" value="Bidirectional sugar transporter SWEET7"/>
    <property type="match status" value="2"/>
</dbReference>
<evidence type="ECO:0008006" key="13">
    <source>
        <dbReference type="Google" id="ProtNLM"/>
    </source>
</evidence>
<dbReference type="Proteomes" id="UP000237271">
    <property type="component" value="Unassembled WGS sequence"/>
</dbReference>
<reference evidence="11 12" key="1">
    <citation type="journal article" date="2017" name="Genome Biol. Evol.">
        <title>Phytophthora megakarya and P. palmivora, closely related causal agents of cacao black pod rot, underwent increases in genome sizes and gene numbers by different mechanisms.</title>
        <authorList>
            <person name="Ali S.S."/>
            <person name="Shao J."/>
            <person name="Lary D.J."/>
            <person name="Kronmiller B."/>
            <person name="Shen D."/>
            <person name="Strem M.D."/>
            <person name="Amoako-Attah I."/>
            <person name="Akrofi A.Y."/>
            <person name="Begoude B.A."/>
            <person name="Ten Hoopen G.M."/>
            <person name="Coulibaly K."/>
            <person name="Kebe B.I."/>
            <person name="Melnick R.L."/>
            <person name="Guiltinan M.J."/>
            <person name="Tyler B.M."/>
            <person name="Meinhardt L.W."/>
            <person name="Bailey B.A."/>
        </authorList>
    </citation>
    <scope>NUCLEOTIDE SEQUENCE [LARGE SCALE GENOMIC DNA]</scope>
    <source>
        <strain evidence="12">sbr112.9</strain>
    </source>
</reference>
<dbReference type="GO" id="GO:0051119">
    <property type="term" value="F:sugar transmembrane transporter activity"/>
    <property type="evidence" value="ECO:0007669"/>
    <property type="project" value="InterPro"/>
</dbReference>
<comment type="caution">
    <text evidence="11">The sequence shown here is derived from an EMBL/GenBank/DDBJ whole genome shotgun (WGS) entry which is preliminary data.</text>
</comment>
<keyword evidence="8 10" id="KW-1133">Transmembrane helix</keyword>